<comment type="caution">
    <text evidence="1">The sequence shown here is derived from an EMBL/GenBank/DDBJ whole genome shotgun (WGS) entry which is preliminary data.</text>
</comment>
<dbReference type="EMBL" id="JABCAG010000061">
    <property type="protein sequence ID" value="NMP59558.1"/>
    <property type="molecule type" value="Genomic_DNA"/>
</dbReference>
<dbReference type="Proteomes" id="UP000557857">
    <property type="component" value="Unassembled WGS sequence"/>
</dbReference>
<sequence>MHNKNKYPDDLEEAHDNLVDVINARKTENEKKKFVTRAQNLAYMERQVGNILFLLPKSVEDIRQEGKELKHCVASYIDRHAKGETIILFARKVDNPSKPYFTLEFKDGKIVQVQSTRNRVPVPEELREAISIWEKELRKKKYVA</sequence>
<gene>
    <name evidence="1" type="ORF">HI921_14010</name>
</gene>
<dbReference type="RefSeq" id="WP_169059096.1">
    <property type="nucleotide sequence ID" value="NZ_JABCAG010000061.1"/>
</dbReference>
<organism evidence="1 2">
    <name type="scientific">Enterococcus mundtii</name>
    <dbReference type="NCBI Taxonomy" id="53346"/>
    <lineage>
        <taxon>Bacteria</taxon>
        <taxon>Bacillati</taxon>
        <taxon>Bacillota</taxon>
        <taxon>Bacilli</taxon>
        <taxon>Lactobacillales</taxon>
        <taxon>Enterococcaceae</taxon>
        <taxon>Enterococcus</taxon>
    </lineage>
</organism>
<protein>
    <submittedName>
        <fullName evidence="1">Uncharacterized protein</fullName>
    </submittedName>
</protein>
<proteinExistence type="predicted"/>
<evidence type="ECO:0000313" key="1">
    <source>
        <dbReference type="EMBL" id="NMP59558.1"/>
    </source>
</evidence>
<dbReference type="InterPro" id="IPR025586">
    <property type="entry name" value="PcfJ"/>
</dbReference>
<dbReference type="AlphaFoldDB" id="A0A848MZZ1"/>
<evidence type="ECO:0000313" key="2">
    <source>
        <dbReference type="Proteomes" id="UP000557857"/>
    </source>
</evidence>
<accession>A0A848MZZ1</accession>
<reference evidence="1 2" key="1">
    <citation type="submission" date="2020-04" db="EMBL/GenBank/DDBJ databases">
        <authorList>
            <person name="Abaymova A."/>
            <person name="Teymurazov M."/>
            <person name="Tazyna O."/>
            <person name="Chatushin Y."/>
            <person name="Svetoch E."/>
            <person name="Pereligyn V."/>
            <person name="Pohylenko V."/>
            <person name="Platonov M."/>
            <person name="Kartsev N."/>
            <person name="Skryabin Y."/>
            <person name="Sizova A."/>
            <person name="Solomentsev V."/>
            <person name="Kislichkina A."/>
            <person name="Bogun A."/>
        </authorList>
    </citation>
    <scope>NUCLEOTIDE SEQUENCE [LARGE SCALE GENOMIC DNA]</scope>
    <source>
        <strain evidence="2">SCPM-O-B-8398 (E28)</strain>
    </source>
</reference>
<dbReference type="Pfam" id="PF14284">
    <property type="entry name" value="PcfJ"/>
    <property type="match status" value="1"/>
</dbReference>
<name>A0A848MZZ1_ENTMU</name>